<proteinExistence type="predicted"/>
<dbReference type="EMBL" id="CP111018">
    <property type="protein sequence ID" value="WAR10353.1"/>
    <property type="molecule type" value="Genomic_DNA"/>
</dbReference>
<evidence type="ECO:0000313" key="1">
    <source>
        <dbReference type="EMBL" id="WAR10353.1"/>
    </source>
</evidence>
<organism evidence="1 2">
    <name type="scientific">Mya arenaria</name>
    <name type="common">Soft-shell clam</name>
    <dbReference type="NCBI Taxonomy" id="6604"/>
    <lineage>
        <taxon>Eukaryota</taxon>
        <taxon>Metazoa</taxon>
        <taxon>Spiralia</taxon>
        <taxon>Lophotrochozoa</taxon>
        <taxon>Mollusca</taxon>
        <taxon>Bivalvia</taxon>
        <taxon>Autobranchia</taxon>
        <taxon>Heteroconchia</taxon>
        <taxon>Euheterodonta</taxon>
        <taxon>Imparidentia</taxon>
        <taxon>Neoheterodontei</taxon>
        <taxon>Myida</taxon>
        <taxon>Myoidea</taxon>
        <taxon>Myidae</taxon>
        <taxon>Mya</taxon>
    </lineage>
</organism>
<protein>
    <submittedName>
        <fullName evidence="1">Uncharacterized protein</fullName>
    </submittedName>
</protein>
<accession>A0ABY7EK40</accession>
<dbReference type="Proteomes" id="UP001164746">
    <property type="component" value="Chromosome 7"/>
</dbReference>
<keyword evidence="2" id="KW-1185">Reference proteome</keyword>
<name>A0ABY7EK40_MYAAR</name>
<sequence length="86" mass="10101">INESLHFRVQTNYNKALSILYWSRYVDGHVKLTRKSEAAVESGRVLRFFTDELRVIKATVQASMRDTSYSVQVQESLQNRYKMQLT</sequence>
<reference evidence="1" key="1">
    <citation type="submission" date="2022-11" db="EMBL/GenBank/DDBJ databases">
        <title>Centuries of genome instability and evolution in soft-shell clam transmissible cancer (bioRxiv).</title>
        <authorList>
            <person name="Hart S.F.M."/>
            <person name="Yonemitsu M.A."/>
            <person name="Giersch R.M."/>
            <person name="Beal B.F."/>
            <person name="Arriagada G."/>
            <person name="Davis B.W."/>
            <person name="Ostrander E.A."/>
            <person name="Goff S.P."/>
            <person name="Metzger M.J."/>
        </authorList>
    </citation>
    <scope>NUCLEOTIDE SEQUENCE</scope>
    <source>
        <strain evidence="1">MELC-2E11</strain>
        <tissue evidence="1">Siphon/mantle</tissue>
    </source>
</reference>
<evidence type="ECO:0000313" key="2">
    <source>
        <dbReference type="Proteomes" id="UP001164746"/>
    </source>
</evidence>
<feature type="non-terminal residue" evidence="1">
    <location>
        <position position="86"/>
    </location>
</feature>
<gene>
    <name evidence="1" type="ORF">MAR_035429</name>
</gene>